<keyword evidence="2" id="KW-0813">Transport</keyword>
<keyword evidence="3" id="KW-1003">Cell membrane</keyword>
<organism evidence="10 11">
    <name type="scientific">Mycolicibacterium komossense</name>
    <dbReference type="NCBI Taxonomy" id="1779"/>
    <lineage>
        <taxon>Bacteria</taxon>
        <taxon>Bacillati</taxon>
        <taxon>Actinomycetota</taxon>
        <taxon>Actinomycetes</taxon>
        <taxon>Mycobacteriales</taxon>
        <taxon>Mycobacteriaceae</taxon>
        <taxon>Mycolicibacterium</taxon>
    </lineage>
</organism>
<evidence type="ECO:0000256" key="7">
    <source>
        <dbReference type="SAM" id="MobiDB-lite"/>
    </source>
</evidence>
<feature type="transmembrane region" description="Helical" evidence="8">
    <location>
        <begin position="393"/>
        <end position="414"/>
    </location>
</feature>
<feature type="domain" description="Major facilitator superfamily (MFS) profile" evidence="9">
    <location>
        <begin position="27"/>
        <end position="419"/>
    </location>
</feature>
<feature type="transmembrane region" description="Helical" evidence="8">
    <location>
        <begin position="188"/>
        <end position="210"/>
    </location>
</feature>
<dbReference type="PANTHER" id="PTHR23513">
    <property type="entry name" value="INTEGRAL MEMBRANE EFFLUX PROTEIN-RELATED"/>
    <property type="match status" value="1"/>
</dbReference>
<feature type="transmembrane region" description="Helical" evidence="8">
    <location>
        <begin position="65"/>
        <end position="86"/>
    </location>
</feature>
<feature type="transmembrane region" description="Helical" evidence="8">
    <location>
        <begin position="278"/>
        <end position="296"/>
    </location>
</feature>
<feature type="transmembrane region" description="Helical" evidence="8">
    <location>
        <begin position="123"/>
        <end position="140"/>
    </location>
</feature>
<dbReference type="EMBL" id="JACKTY010000040">
    <property type="protein sequence ID" value="MCV7229220.1"/>
    <property type="molecule type" value="Genomic_DNA"/>
</dbReference>
<name>A0ABT3CID5_9MYCO</name>
<keyword evidence="6 8" id="KW-0472">Membrane</keyword>
<evidence type="ECO:0000256" key="8">
    <source>
        <dbReference type="SAM" id="Phobius"/>
    </source>
</evidence>
<evidence type="ECO:0000256" key="5">
    <source>
        <dbReference type="ARBA" id="ARBA00022989"/>
    </source>
</evidence>
<dbReference type="PANTHER" id="PTHR23513:SF11">
    <property type="entry name" value="STAPHYLOFERRIN A TRANSPORTER"/>
    <property type="match status" value="1"/>
</dbReference>
<comment type="caution">
    <text evidence="10">The sequence shown here is derived from an EMBL/GenBank/DDBJ whole genome shotgun (WGS) entry which is preliminary data.</text>
</comment>
<dbReference type="Pfam" id="PF05977">
    <property type="entry name" value="MFS_3"/>
    <property type="match status" value="1"/>
</dbReference>
<feature type="transmembrane region" description="Helical" evidence="8">
    <location>
        <begin position="303"/>
        <end position="320"/>
    </location>
</feature>
<gene>
    <name evidence="10" type="ORF">H7J73_24720</name>
</gene>
<dbReference type="SUPFAM" id="SSF103473">
    <property type="entry name" value="MFS general substrate transporter"/>
    <property type="match status" value="1"/>
</dbReference>
<dbReference type="InterPro" id="IPR020846">
    <property type="entry name" value="MFS_dom"/>
</dbReference>
<feature type="transmembrane region" description="Helical" evidence="8">
    <location>
        <begin position="365"/>
        <end position="387"/>
    </location>
</feature>
<accession>A0ABT3CID5</accession>
<protein>
    <submittedName>
        <fullName evidence="10">MFS transporter</fullName>
    </submittedName>
</protein>
<keyword evidence="4 8" id="KW-0812">Transmembrane</keyword>
<dbReference type="PROSITE" id="PS50850">
    <property type="entry name" value="MFS"/>
    <property type="match status" value="1"/>
</dbReference>
<keyword evidence="11" id="KW-1185">Reference proteome</keyword>
<dbReference type="CDD" id="cd06173">
    <property type="entry name" value="MFS_MefA_like"/>
    <property type="match status" value="1"/>
</dbReference>
<dbReference type="InterPro" id="IPR010290">
    <property type="entry name" value="TM_effector"/>
</dbReference>
<evidence type="ECO:0000256" key="6">
    <source>
        <dbReference type="ARBA" id="ARBA00023136"/>
    </source>
</evidence>
<evidence type="ECO:0000313" key="10">
    <source>
        <dbReference type="EMBL" id="MCV7229220.1"/>
    </source>
</evidence>
<reference evidence="10 11" key="1">
    <citation type="journal article" date="2022" name="BMC Genomics">
        <title>Comparative genome analysis of mycobacteria focusing on tRNA and non-coding RNA.</title>
        <authorList>
            <person name="Behra P.R.K."/>
            <person name="Pettersson B.M.F."/>
            <person name="Ramesh M."/>
            <person name="Das S."/>
            <person name="Dasgupta S."/>
            <person name="Kirsebom L.A."/>
        </authorList>
    </citation>
    <scope>NUCLEOTIDE SEQUENCE [LARGE SCALE GENOMIC DNA]</scope>
    <source>
        <strain evidence="10 11">DSM 44078</strain>
    </source>
</reference>
<dbReference type="RefSeq" id="WP_264070429.1">
    <property type="nucleotide sequence ID" value="NZ_JACKTY010000040.1"/>
</dbReference>
<evidence type="ECO:0000313" key="11">
    <source>
        <dbReference type="Proteomes" id="UP001526201"/>
    </source>
</evidence>
<feature type="transmembrane region" description="Helical" evidence="8">
    <location>
        <begin position="98"/>
        <end position="117"/>
    </location>
</feature>
<evidence type="ECO:0000259" key="9">
    <source>
        <dbReference type="PROSITE" id="PS50850"/>
    </source>
</evidence>
<dbReference type="Gene3D" id="1.20.1250.20">
    <property type="entry name" value="MFS general substrate transporter like domains"/>
    <property type="match status" value="1"/>
</dbReference>
<sequence>MTSRLGPMGTTGMHGPTDRGVGTVRAVLAVPNYRRFVAGQSVSLVGSWTETIALALLVLDMTHSSVTLGLVMATRYLPVLICTSYAGVLVDRNDKRHLLFLTSGVLGATTLAVGLTVLTHTIALWQIFVAAAVFGLMTCLDNPARMAFVPELVGPELLRPAITTNSILANVGRTLGPAVAAFLAHSYGLGWCFVFNAASFALVIIALLALHTSALQPTRVVARARGQLRQGLAVARTDRELAGPLVMMAFVGTLAYEFETSLPVFAEQTLSAGVDGYSWLTTAFGIGSVAMGLILLRWPVTGLRRMVFVAIAYAVAMALLTVSPTVHVGVLTAVVVGAASIAFLTTGNSTIQLSAPPQLRGRVTALWTTLFVGSTPIGAVLIGVIAHHFGGRAALGSGVAGCVLAAGAGLVILLTTRPRSEAISPSERDLRTKRSSPGSTRARQCGTHRRSCGSNASARPSFCAWPRSPTCGR</sequence>
<keyword evidence="5 8" id="KW-1133">Transmembrane helix</keyword>
<dbReference type="InterPro" id="IPR036259">
    <property type="entry name" value="MFS_trans_sf"/>
</dbReference>
<evidence type="ECO:0000256" key="1">
    <source>
        <dbReference type="ARBA" id="ARBA00004651"/>
    </source>
</evidence>
<proteinExistence type="predicted"/>
<feature type="transmembrane region" description="Helical" evidence="8">
    <location>
        <begin position="42"/>
        <end position="59"/>
    </location>
</feature>
<evidence type="ECO:0000256" key="2">
    <source>
        <dbReference type="ARBA" id="ARBA00022448"/>
    </source>
</evidence>
<comment type="subcellular location">
    <subcellularLocation>
        <location evidence="1">Cell membrane</location>
        <topology evidence="1">Multi-pass membrane protein</topology>
    </subcellularLocation>
</comment>
<feature type="region of interest" description="Disordered" evidence="7">
    <location>
        <begin position="423"/>
        <end position="461"/>
    </location>
</feature>
<dbReference type="Proteomes" id="UP001526201">
    <property type="component" value="Unassembled WGS sequence"/>
</dbReference>
<feature type="transmembrane region" description="Helical" evidence="8">
    <location>
        <begin position="326"/>
        <end position="344"/>
    </location>
</feature>
<evidence type="ECO:0000256" key="3">
    <source>
        <dbReference type="ARBA" id="ARBA00022475"/>
    </source>
</evidence>
<evidence type="ECO:0000256" key="4">
    <source>
        <dbReference type="ARBA" id="ARBA00022692"/>
    </source>
</evidence>